<name>A0A841BVS9_9ACTN</name>
<sequence length="388" mass="41803">MSNPNDRPSGRASVPSTPSGGRSGSTGGRARPPVNGGRGGGGTTYGQAPKPKKTIKPKWGRIALVAAVALLIFGGAVFGGIMLYSKNLDDKLTKVDPFSSIVGDRPLKTVDGAFNILLVGSDSRDPDAKPDAASQWRADTIVIVHIPADHQKAYLTSIPRDLRVHVPKSQTSPYGDTMAKINASFSWGGLPLAVQTVEEYTGVRIDHVVSIDFGGLKEVVDALGGVDMKVDKTIKSIHKPFRTYEKGTRHFNGAEALDYVRQRYQFADGDFARMKHQQMLLRALMDKAADSATLTDIGKLNNFLQTLTKAVTVDKDFSLADMVIQFRGLRSDKITFLTSPNVGSQTIDGESFVVGDKNKALAFYDAMGKDQLDAYFAAHPTATPSATQ</sequence>
<evidence type="ECO:0000256" key="2">
    <source>
        <dbReference type="SAM" id="MobiDB-lite"/>
    </source>
</evidence>
<accession>A0A841BVS9</accession>
<evidence type="ECO:0000256" key="3">
    <source>
        <dbReference type="SAM" id="Phobius"/>
    </source>
</evidence>
<protein>
    <submittedName>
        <fullName evidence="5">LCP family protein required for cell wall assembly</fullName>
    </submittedName>
</protein>
<keyword evidence="3" id="KW-1133">Transmembrane helix</keyword>
<reference evidence="5 6" key="1">
    <citation type="submission" date="2020-08" db="EMBL/GenBank/DDBJ databases">
        <title>Sequencing the genomes of 1000 actinobacteria strains.</title>
        <authorList>
            <person name="Klenk H.-P."/>
        </authorList>
    </citation>
    <scope>NUCLEOTIDE SEQUENCE [LARGE SCALE GENOMIC DNA]</scope>
    <source>
        <strain evidence="5 6">DSM 45362</strain>
    </source>
</reference>
<keyword evidence="3" id="KW-0472">Membrane</keyword>
<dbReference type="InterPro" id="IPR004474">
    <property type="entry name" value="LytR_CpsA_psr"/>
</dbReference>
<proteinExistence type="inferred from homology"/>
<dbReference type="PANTHER" id="PTHR33392:SF6">
    <property type="entry name" value="POLYISOPRENYL-TEICHOIC ACID--PEPTIDOGLYCAN TEICHOIC ACID TRANSFERASE TAGU"/>
    <property type="match status" value="1"/>
</dbReference>
<dbReference type="PANTHER" id="PTHR33392">
    <property type="entry name" value="POLYISOPRENYL-TEICHOIC ACID--PEPTIDOGLYCAN TEICHOIC ACID TRANSFERASE TAGU"/>
    <property type="match status" value="1"/>
</dbReference>
<evidence type="ECO:0000256" key="1">
    <source>
        <dbReference type="ARBA" id="ARBA00006068"/>
    </source>
</evidence>
<dbReference type="Gene3D" id="3.40.630.190">
    <property type="entry name" value="LCP protein"/>
    <property type="match status" value="1"/>
</dbReference>
<gene>
    <name evidence="5" type="ORF">F4553_004239</name>
</gene>
<dbReference type="AlphaFoldDB" id="A0A841BVS9"/>
<evidence type="ECO:0000313" key="5">
    <source>
        <dbReference type="EMBL" id="MBB5870860.1"/>
    </source>
</evidence>
<organism evidence="5 6">
    <name type="scientific">Allocatelliglobosispora scoriae</name>
    <dbReference type="NCBI Taxonomy" id="643052"/>
    <lineage>
        <taxon>Bacteria</taxon>
        <taxon>Bacillati</taxon>
        <taxon>Actinomycetota</taxon>
        <taxon>Actinomycetes</taxon>
        <taxon>Micromonosporales</taxon>
        <taxon>Micromonosporaceae</taxon>
        <taxon>Allocatelliglobosispora</taxon>
    </lineage>
</organism>
<dbReference type="RefSeq" id="WP_184838532.1">
    <property type="nucleotide sequence ID" value="NZ_JACHMN010000002.1"/>
</dbReference>
<comment type="similarity">
    <text evidence="1">Belongs to the LytR/CpsA/Psr (LCP) family.</text>
</comment>
<keyword evidence="6" id="KW-1185">Reference proteome</keyword>
<evidence type="ECO:0000313" key="6">
    <source>
        <dbReference type="Proteomes" id="UP000587527"/>
    </source>
</evidence>
<evidence type="ECO:0000259" key="4">
    <source>
        <dbReference type="Pfam" id="PF03816"/>
    </source>
</evidence>
<dbReference type="Pfam" id="PF03816">
    <property type="entry name" value="LytR_cpsA_psr"/>
    <property type="match status" value="1"/>
</dbReference>
<feature type="region of interest" description="Disordered" evidence="2">
    <location>
        <begin position="1"/>
        <end position="53"/>
    </location>
</feature>
<dbReference type="EMBL" id="JACHMN010000002">
    <property type="protein sequence ID" value="MBB5870860.1"/>
    <property type="molecule type" value="Genomic_DNA"/>
</dbReference>
<keyword evidence="3" id="KW-0812">Transmembrane</keyword>
<feature type="transmembrane region" description="Helical" evidence="3">
    <location>
        <begin position="62"/>
        <end position="84"/>
    </location>
</feature>
<dbReference type="NCBIfam" id="TIGR00350">
    <property type="entry name" value="lytR_cpsA_psr"/>
    <property type="match status" value="1"/>
</dbReference>
<feature type="domain" description="Cell envelope-related transcriptional attenuator" evidence="4">
    <location>
        <begin position="137"/>
        <end position="289"/>
    </location>
</feature>
<comment type="caution">
    <text evidence="5">The sequence shown here is derived from an EMBL/GenBank/DDBJ whole genome shotgun (WGS) entry which is preliminary data.</text>
</comment>
<dbReference type="Proteomes" id="UP000587527">
    <property type="component" value="Unassembled WGS sequence"/>
</dbReference>
<dbReference type="InterPro" id="IPR050922">
    <property type="entry name" value="LytR/CpsA/Psr_CW_biosynth"/>
</dbReference>